<dbReference type="Proteomes" id="UP000823790">
    <property type="component" value="Unassembled WGS sequence"/>
</dbReference>
<dbReference type="RefSeq" id="WP_209615041.1">
    <property type="nucleotide sequence ID" value="NZ_JAGJRS010000004.1"/>
</dbReference>
<gene>
    <name evidence="2" type="ORF">J7I44_02210</name>
</gene>
<dbReference type="Pfam" id="PF20598">
    <property type="entry name" value="DUF6795"/>
    <property type="match status" value="1"/>
</dbReference>
<evidence type="ECO:0000259" key="1">
    <source>
        <dbReference type="Pfam" id="PF20598"/>
    </source>
</evidence>
<feature type="domain" description="DUF6795" evidence="1">
    <location>
        <begin position="57"/>
        <end position="161"/>
    </location>
</feature>
<dbReference type="InterPro" id="IPR046474">
    <property type="entry name" value="DUF6795"/>
</dbReference>
<reference evidence="2 3" key="1">
    <citation type="submission" date="2021-04" db="EMBL/GenBank/DDBJ databases">
        <authorList>
            <person name="Huq M.A."/>
        </authorList>
    </citation>
    <scope>NUCLEOTIDE SEQUENCE [LARGE SCALE GENOMIC DNA]</scope>
    <source>
        <strain evidence="2 3">MAH-13</strain>
    </source>
</reference>
<sequence length="175" mass="19802">MRTRPAQLGQFARPDRATHMTLSRARRWIVAPLLCAFFLLVIDEARAMGKKCLFSAVTGVVLDHGKPVEGAVIERSYEWSWKNQKGGDHAATDAEGAFSLPVIWGRSLSASLLPHEPNVRQTLLITYQGKTYDGWFFNKGDYRENDELGRPIRLVCRLESEPQRRGEVFGICEPQ</sequence>
<evidence type="ECO:0000313" key="2">
    <source>
        <dbReference type="EMBL" id="MBP1473093.1"/>
    </source>
</evidence>
<protein>
    <recommendedName>
        <fullName evidence="1">DUF6795 domain-containing protein</fullName>
    </recommendedName>
</protein>
<accession>A0ABS4DJ68</accession>
<comment type="caution">
    <text evidence="2">The sequence shown here is derived from an EMBL/GenBank/DDBJ whole genome shotgun (WGS) entry which is preliminary data.</text>
</comment>
<proteinExistence type="predicted"/>
<organism evidence="2 3">
    <name type="scientific">Frateuria flava</name>
    <dbReference type="NCBI Taxonomy" id="2821489"/>
    <lineage>
        <taxon>Bacteria</taxon>
        <taxon>Pseudomonadati</taxon>
        <taxon>Pseudomonadota</taxon>
        <taxon>Gammaproteobacteria</taxon>
        <taxon>Lysobacterales</taxon>
        <taxon>Rhodanobacteraceae</taxon>
        <taxon>Frateuria</taxon>
    </lineage>
</organism>
<name>A0ABS4DJ68_9GAMM</name>
<keyword evidence="3" id="KW-1185">Reference proteome</keyword>
<dbReference type="EMBL" id="JAGJRS010000004">
    <property type="protein sequence ID" value="MBP1473093.1"/>
    <property type="molecule type" value="Genomic_DNA"/>
</dbReference>
<evidence type="ECO:0000313" key="3">
    <source>
        <dbReference type="Proteomes" id="UP000823790"/>
    </source>
</evidence>